<keyword evidence="12" id="KW-1185">Reference proteome</keyword>
<feature type="binding site" evidence="9">
    <location>
        <position position="136"/>
    </location>
    <ligand>
        <name>Zn(2+)</name>
        <dbReference type="ChEBI" id="CHEBI:29105"/>
    </ligand>
</feature>
<accession>A0A3S0AE07</accession>
<comment type="cofactor">
    <cofactor evidence="10">
        <name>Mn(2+)</name>
        <dbReference type="ChEBI" id="CHEBI:29035"/>
    </cofactor>
    <cofactor evidence="10">
        <name>Fe(2+)</name>
        <dbReference type="ChEBI" id="CHEBI:29033"/>
    </cofactor>
    <text evidence="10">Binds 1 Mn(2+) or Fe(2+) ion per subunit.</text>
</comment>
<dbReference type="GO" id="GO:0000976">
    <property type="term" value="F:transcription cis-regulatory region binding"/>
    <property type="evidence" value="ECO:0007669"/>
    <property type="project" value="TreeGrafter"/>
</dbReference>
<dbReference type="InterPro" id="IPR036390">
    <property type="entry name" value="WH_DNA-bd_sf"/>
</dbReference>
<proteinExistence type="inferred from homology"/>
<dbReference type="Pfam" id="PF01475">
    <property type="entry name" value="FUR"/>
    <property type="match status" value="1"/>
</dbReference>
<name>A0A3S0AE07_9ENTE</name>
<dbReference type="AlphaFoldDB" id="A0A3S0AE07"/>
<keyword evidence="8" id="KW-0804">Transcription</keyword>
<dbReference type="OrthoDB" id="8659436at2"/>
<organism evidence="11 12">
    <name type="scientific">Vagococcus humatus</name>
    <dbReference type="NCBI Taxonomy" id="1889241"/>
    <lineage>
        <taxon>Bacteria</taxon>
        <taxon>Bacillati</taxon>
        <taxon>Bacillota</taxon>
        <taxon>Bacilli</taxon>
        <taxon>Lactobacillales</taxon>
        <taxon>Enterococcaceae</taxon>
        <taxon>Vagococcus</taxon>
    </lineage>
</organism>
<sequence>MGERQLNQALELLKAQGFKYTKKREKMLTFFIHQDKYVSAKEVYDFMSTSFEGISYDTIYRNLNDFVELGLLEETELNGERKFRYHCGHHVGHHHHFICLTCGSTKEITICPMNDLGDELDGYEIEGHRFEIFGICPNCLKSDKKMIDTQKNS</sequence>
<dbReference type="PANTHER" id="PTHR33202:SF1">
    <property type="entry name" value="FERRIC UPTAKE REGULATION PROTEIN"/>
    <property type="match status" value="1"/>
</dbReference>
<dbReference type="GO" id="GO:0008270">
    <property type="term" value="F:zinc ion binding"/>
    <property type="evidence" value="ECO:0007669"/>
    <property type="project" value="TreeGrafter"/>
</dbReference>
<evidence type="ECO:0000256" key="10">
    <source>
        <dbReference type="PIRSR" id="PIRSR602481-2"/>
    </source>
</evidence>
<dbReference type="SUPFAM" id="SSF46785">
    <property type="entry name" value="Winged helix' DNA-binding domain"/>
    <property type="match status" value="1"/>
</dbReference>
<dbReference type="Gene3D" id="3.30.1490.190">
    <property type="match status" value="1"/>
</dbReference>
<dbReference type="PANTHER" id="PTHR33202">
    <property type="entry name" value="ZINC UPTAKE REGULATION PROTEIN"/>
    <property type="match status" value="1"/>
</dbReference>
<evidence type="ECO:0000256" key="2">
    <source>
        <dbReference type="ARBA" id="ARBA00007957"/>
    </source>
</evidence>
<evidence type="ECO:0000256" key="4">
    <source>
        <dbReference type="ARBA" id="ARBA00022491"/>
    </source>
</evidence>
<dbReference type="GO" id="GO:1900376">
    <property type="term" value="P:regulation of secondary metabolite biosynthetic process"/>
    <property type="evidence" value="ECO:0007669"/>
    <property type="project" value="TreeGrafter"/>
</dbReference>
<dbReference type="CDD" id="cd07153">
    <property type="entry name" value="Fur_like"/>
    <property type="match status" value="1"/>
</dbReference>
<keyword evidence="10" id="KW-0408">Iron</keyword>
<evidence type="ECO:0000313" key="11">
    <source>
        <dbReference type="EMBL" id="RST89556.1"/>
    </source>
</evidence>
<keyword evidence="9" id="KW-0479">Metal-binding</keyword>
<evidence type="ECO:0000256" key="3">
    <source>
        <dbReference type="ARBA" id="ARBA00022490"/>
    </source>
</evidence>
<dbReference type="InterPro" id="IPR002481">
    <property type="entry name" value="FUR"/>
</dbReference>
<evidence type="ECO:0000256" key="9">
    <source>
        <dbReference type="PIRSR" id="PIRSR602481-1"/>
    </source>
</evidence>
<evidence type="ECO:0000256" key="8">
    <source>
        <dbReference type="ARBA" id="ARBA00023163"/>
    </source>
</evidence>
<evidence type="ECO:0000256" key="5">
    <source>
        <dbReference type="ARBA" id="ARBA00022833"/>
    </source>
</evidence>
<comment type="cofactor">
    <cofactor evidence="9">
        <name>Zn(2+)</name>
        <dbReference type="ChEBI" id="CHEBI:29105"/>
    </cofactor>
    <text evidence="9">Binds 1 zinc ion per subunit.</text>
</comment>
<dbReference type="GO" id="GO:0005737">
    <property type="term" value="C:cytoplasm"/>
    <property type="evidence" value="ECO:0007669"/>
    <property type="project" value="UniProtKB-SubCell"/>
</dbReference>
<gene>
    <name evidence="11" type="ORF">C7P63_00290</name>
</gene>
<evidence type="ECO:0000256" key="6">
    <source>
        <dbReference type="ARBA" id="ARBA00023015"/>
    </source>
</evidence>
<feature type="binding site" evidence="10">
    <location>
        <position position="93"/>
    </location>
    <ligand>
        <name>Fe cation</name>
        <dbReference type="ChEBI" id="CHEBI:24875"/>
    </ligand>
</feature>
<dbReference type="InterPro" id="IPR043135">
    <property type="entry name" value="Fur_C"/>
</dbReference>
<comment type="subcellular location">
    <subcellularLocation>
        <location evidence="1">Cytoplasm</location>
    </subcellularLocation>
</comment>
<evidence type="ECO:0000313" key="12">
    <source>
        <dbReference type="Proteomes" id="UP000277864"/>
    </source>
</evidence>
<keyword evidence="4" id="KW-0678">Repressor</keyword>
<dbReference type="GO" id="GO:0003700">
    <property type="term" value="F:DNA-binding transcription factor activity"/>
    <property type="evidence" value="ECO:0007669"/>
    <property type="project" value="InterPro"/>
</dbReference>
<keyword evidence="7" id="KW-0238">DNA-binding</keyword>
<dbReference type="Gene3D" id="1.10.10.10">
    <property type="entry name" value="Winged helix-like DNA-binding domain superfamily/Winged helix DNA-binding domain"/>
    <property type="match status" value="1"/>
</dbReference>
<reference evidence="11 12" key="1">
    <citation type="submission" date="2018-03" db="EMBL/GenBank/DDBJ databases">
        <authorList>
            <person name="Gulvik C.A."/>
        </authorList>
    </citation>
    <scope>NUCLEOTIDE SEQUENCE [LARGE SCALE GENOMIC DNA]</scope>
    <source>
        <strain evidence="11 12">JCM 31581</strain>
    </source>
</reference>
<keyword evidence="5 9" id="KW-0862">Zinc</keyword>
<keyword evidence="3" id="KW-0963">Cytoplasm</keyword>
<comment type="similarity">
    <text evidence="2">Belongs to the Fur family.</text>
</comment>
<protein>
    <submittedName>
        <fullName evidence="11">Transcriptional repressor</fullName>
    </submittedName>
</protein>
<dbReference type="EMBL" id="PXZH01000001">
    <property type="protein sequence ID" value="RST89556.1"/>
    <property type="molecule type" value="Genomic_DNA"/>
</dbReference>
<dbReference type="GO" id="GO:0045892">
    <property type="term" value="P:negative regulation of DNA-templated transcription"/>
    <property type="evidence" value="ECO:0007669"/>
    <property type="project" value="TreeGrafter"/>
</dbReference>
<feature type="binding site" evidence="9">
    <location>
        <position position="139"/>
    </location>
    <ligand>
        <name>Zn(2+)</name>
        <dbReference type="ChEBI" id="CHEBI:29105"/>
    </ligand>
</feature>
<feature type="binding site" evidence="9">
    <location>
        <position position="102"/>
    </location>
    <ligand>
        <name>Zn(2+)</name>
        <dbReference type="ChEBI" id="CHEBI:29105"/>
    </ligand>
</feature>
<feature type="binding site" evidence="10">
    <location>
        <position position="128"/>
    </location>
    <ligand>
        <name>Fe cation</name>
        <dbReference type="ChEBI" id="CHEBI:24875"/>
    </ligand>
</feature>
<evidence type="ECO:0000256" key="7">
    <source>
        <dbReference type="ARBA" id="ARBA00023125"/>
    </source>
</evidence>
<feature type="binding site" evidence="9">
    <location>
        <position position="99"/>
    </location>
    <ligand>
        <name>Zn(2+)</name>
        <dbReference type="ChEBI" id="CHEBI:29105"/>
    </ligand>
</feature>
<dbReference type="Proteomes" id="UP000277864">
    <property type="component" value="Unassembled WGS sequence"/>
</dbReference>
<dbReference type="InterPro" id="IPR036388">
    <property type="entry name" value="WH-like_DNA-bd_sf"/>
</dbReference>
<keyword evidence="6" id="KW-0805">Transcription regulation</keyword>
<comment type="caution">
    <text evidence="11">The sequence shown here is derived from an EMBL/GenBank/DDBJ whole genome shotgun (WGS) entry which is preliminary data.</text>
</comment>
<evidence type="ECO:0000256" key="1">
    <source>
        <dbReference type="ARBA" id="ARBA00004496"/>
    </source>
</evidence>